<dbReference type="PANTHER" id="PTHR10655:SF22">
    <property type="entry name" value="ACYL-PROTEIN THIOESTERASE 1"/>
    <property type="match status" value="1"/>
</dbReference>
<evidence type="ECO:0000256" key="20">
    <source>
        <dbReference type="ARBA" id="ARBA00042324"/>
    </source>
</evidence>
<keyword evidence="10" id="KW-0963">Cytoplasm</keyword>
<dbReference type="InterPro" id="IPR029058">
    <property type="entry name" value="AB_hydrolase_fold"/>
</dbReference>
<dbReference type="GO" id="GO:0005886">
    <property type="term" value="C:plasma membrane"/>
    <property type="evidence" value="ECO:0007669"/>
    <property type="project" value="UniProtKB-SubCell"/>
</dbReference>
<dbReference type="Ensembl" id="ENSCSET00000031651.1">
    <property type="protein sequence ID" value="ENSCSEP00000031244.1"/>
    <property type="gene ID" value="ENSCSEG00000019983.1"/>
</dbReference>
<dbReference type="InterPro" id="IPR050565">
    <property type="entry name" value="LYPA1-2/EST-like"/>
</dbReference>
<organism evidence="26 27">
    <name type="scientific">Cynoglossus semilaevis</name>
    <name type="common">Tongue sole</name>
    <dbReference type="NCBI Taxonomy" id="244447"/>
    <lineage>
        <taxon>Eukaryota</taxon>
        <taxon>Metazoa</taxon>
        <taxon>Chordata</taxon>
        <taxon>Craniata</taxon>
        <taxon>Vertebrata</taxon>
        <taxon>Euteleostomi</taxon>
        <taxon>Actinopterygii</taxon>
        <taxon>Neopterygii</taxon>
        <taxon>Teleostei</taxon>
        <taxon>Neoteleostei</taxon>
        <taxon>Acanthomorphata</taxon>
        <taxon>Carangaria</taxon>
        <taxon>Pleuronectiformes</taxon>
        <taxon>Pleuronectoidei</taxon>
        <taxon>Cynoglossidae</taxon>
        <taxon>Cynoglossinae</taxon>
        <taxon>Cynoglossus</taxon>
    </lineage>
</organism>
<evidence type="ECO:0000256" key="16">
    <source>
        <dbReference type="ARBA" id="ARBA00023136"/>
    </source>
</evidence>
<keyword evidence="12" id="KW-0256">Endoplasmic reticulum</keyword>
<dbReference type="GeneTree" id="ENSGT00940000154185"/>
<comment type="similarity">
    <text evidence="5">Belongs to the AB hydrolase superfamily. AB hydrolase 2 family.</text>
</comment>
<evidence type="ECO:0000256" key="13">
    <source>
        <dbReference type="ARBA" id="ARBA00022832"/>
    </source>
</evidence>
<keyword evidence="11" id="KW-0378">Hydrolase</keyword>
<protein>
    <recommendedName>
        <fullName evidence="8">Acyl-protein thioesterase 1</fullName>
        <ecNumber evidence="7">3.1.2.22</ecNumber>
    </recommendedName>
    <alternativeName>
        <fullName evidence="20">Lysophospholipase 1</fullName>
    </alternativeName>
    <alternativeName>
        <fullName evidence="19">Lysophospholipase I</fullName>
    </alternativeName>
    <alternativeName>
        <fullName evidence="18">Palmitoyl-protein hydrolase</fullName>
    </alternativeName>
</protein>
<sequence length="188" mass="20480">MCGNNMSAPLPAIVPAARQATAAVIFLHGLGDSGHGWADGLAGIRIPHVKYICPHAYVFTHWFDIHDQYHNAKEDEAGIKRASDNIKALIDQEVKNGIPSNRIILGGFSQASANCANKDMPVFQCHGVADPLVPFAFGSQTAEMMKALMNPANITFKPYPGLDHSSCPEEMMDIKRFIEKQLPPLGNE</sequence>
<evidence type="ECO:0000313" key="26">
    <source>
        <dbReference type="Ensembl" id="ENSCSEP00000031244.1"/>
    </source>
</evidence>
<keyword evidence="17" id="KW-0539">Nucleus</keyword>
<reference evidence="26" key="2">
    <citation type="submission" date="2025-08" db="UniProtKB">
        <authorList>
            <consortium name="Ensembl"/>
        </authorList>
    </citation>
    <scope>IDENTIFICATION</scope>
</reference>
<dbReference type="Proteomes" id="UP000265120">
    <property type="component" value="Chromosome 3"/>
</dbReference>
<name>A0A3P8WWT2_CYNSE</name>
<evidence type="ECO:0000256" key="7">
    <source>
        <dbReference type="ARBA" id="ARBA00012423"/>
    </source>
</evidence>
<keyword evidence="14" id="KW-0007">Acetylation</keyword>
<dbReference type="GO" id="GO:0008474">
    <property type="term" value="F:palmitoyl-(protein) hydrolase activity"/>
    <property type="evidence" value="ECO:0007669"/>
    <property type="project" value="UniProtKB-EC"/>
</dbReference>
<dbReference type="PANTHER" id="PTHR10655">
    <property type="entry name" value="LYSOPHOSPHOLIPASE-RELATED"/>
    <property type="match status" value="1"/>
</dbReference>
<evidence type="ECO:0000256" key="24">
    <source>
        <dbReference type="ARBA" id="ARBA00048656"/>
    </source>
</evidence>
<comment type="subcellular location">
    <subcellularLocation>
        <location evidence="2">Cell membrane</location>
    </subcellularLocation>
    <subcellularLocation>
        <location evidence="4">Cytoplasm</location>
    </subcellularLocation>
    <subcellularLocation>
        <location evidence="3">Endoplasmic reticulum</location>
    </subcellularLocation>
    <subcellularLocation>
        <location evidence="1">Nucleus membrane</location>
    </subcellularLocation>
</comment>
<evidence type="ECO:0000256" key="1">
    <source>
        <dbReference type="ARBA" id="ARBA00004126"/>
    </source>
</evidence>
<evidence type="ECO:0000256" key="18">
    <source>
        <dbReference type="ARBA" id="ARBA00031195"/>
    </source>
</evidence>
<dbReference type="GO" id="GO:0031965">
    <property type="term" value="C:nuclear membrane"/>
    <property type="evidence" value="ECO:0007669"/>
    <property type="project" value="UniProtKB-SubCell"/>
</dbReference>
<comment type="catalytic activity">
    <reaction evidence="22">
        <text>S-hexadecanoyl-L-cysteinyl-[protein] + H2O = L-cysteinyl-[protein] + hexadecanoate + H(+)</text>
        <dbReference type="Rhea" id="RHEA:19233"/>
        <dbReference type="Rhea" id="RHEA-COMP:10131"/>
        <dbReference type="Rhea" id="RHEA-COMP:11032"/>
        <dbReference type="ChEBI" id="CHEBI:7896"/>
        <dbReference type="ChEBI" id="CHEBI:15377"/>
        <dbReference type="ChEBI" id="CHEBI:15378"/>
        <dbReference type="ChEBI" id="CHEBI:29950"/>
        <dbReference type="ChEBI" id="CHEBI:74151"/>
        <dbReference type="EC" id="3.1.2.22"/>
    </reaction>
</comment>
<keyword evidence="13" id="KW-0276">Fatty acid metabolism</keyword>
<dbReference type="AlphaFoldDB" id="A0A3P8WWT2"/>
<evidence type="ECO:0000313" key="27">
    <source>
        <dbReference type="Proteomes" id="UP000265120"/>
    </source>
</evidence>
<evidence type="ECO:0000256" key="5">
    <source>
        <dbReference type="ARBA" id="ARBA00006499"/>
    </source>
</evidence>
<evidence type="ECO:0000256" key="12">
    <source>
        <dbReference type="ARBA" id="ARBA00022824"/>
    </source>
</evidence>
<dbReference type="GO" id="GO:0006631">
    <property type="term" value="P:fatty acid metabolic process"/>
    <property type="evidence" value="ECO:0007669"/>
    <property type="project" value="UniProtKB-KW"/>
</dbReference>
<reference evidence="26 27" key="1">
    <citation type="journal article" date="2014" name="Nat. Genet.">
        <title>Whole-genome sequence of a flatfish provides insights into ZW sex chromosome evolution and adaptation to a benthic lifestyle.</title>
        <authorList>
            <person name="Chen S."/>
            <person name="Zhang G."/>
            <person name="Shao C."/>
            <person name="Huang Q."/>
            <person name="Liu G."/>
            <person name="Zhang P."/>
            <person name="Song W."/>
            <person name="An N."/>
            <person name="Chalopin D."/>
            <person name="Volff J.N."/>
            <person name="Hong Y."/>
            <person name="Li Q."/>
            <person name="Sha Z."/>
            <person name="Zhou H."/>
            <person name="Xie M."/>
            <person name="Yu Q."/>
            <person name="Liu Y."/>
            <person name="Xiang H."/>
            <person name="Wang N."/>
            <person name="Wu K."/>
            <person name="Yang C."/>
            <person name="Zhou Q."/>
            <person name="Liao X."/>
            <person name="Yang L."/>
            <person name="Hu Q."/>
            <person name="Zhang J."/>
            <person name="Meng L."/>
            <person name="Jin L."/>
            <person name="Tian Y."/>
            <person name="Lian J."/>
            <person name="Yang J."/>
            <person name="Miao G."/>
            <person name="Liu S."/>
            <person name="Liang Z."/>
            <person name="Yan F."/>
            <person name="Li Y."/>
            <person name="Sun B."/>
            <person name="Zhang H."/>
            <person name="Zhang J."/>
            <person name="Zhu Y."/>
            <person name="Du M."/>
            <person name="Zhao Y."/>
            <person name="Schartl M."/>
            <person name="Tang Q."/>
            <person name="Wang J."/>
        </authorList>
    </citation>
    <scope>NUCLEOTIDE SEQUENCE</scope>
</reference>
<comment type="function">
    <text evidence="21">Acts as an acyl-protein thioesterase. Hydrolyzes fatty acids from S-acylated cysteine residues in proteins such as trimeric G alpha proteins or HRAS. Acts as a palmitoyl thioesterase that catalyzes depalmitoylation of proteins, such as ADRB2, KCNMA1 and SQSTM1. Acts as a negative regulator of autophagy by mediating palmitoylation of SQSTM1, decreasing affinity between SQSTM1 and ATG8 proteins and recruitment of ubiquitinated cargo proteins to autophagosomes. Acts as a lysophospholipase and hydrolyzes lysophosphatidylcholine (lyso-PC). Also hydrolyzes lysophosphatidylethanolamine (lyso-PE), lysophosphatidylinositol (lyso-PI) and lysophosphatidylserine (lyso-PS). Has much higher thioesterase activity than lysophospholipase activity. Contributes to the production of lysophosphatidic acid (LPA) during blood coagulation by recognizing and cleaving plasma phospholipids to generate lysophospholipids which in turn act as substrates for ENPP2 to produce LPA.</text>
</comment>
<evidence type="ECO:0000256" key="14">
    <source>
        <dbReference type="ARBA" id="ARBA00022990"/>
    </source>
</evidence>
<keyword evidence="9" id="KW-1003">Cell membrane</keyword>
<evidence type="ECO:0000256" key="6">
    <source>
        <dbReference type="ARBA" id="ARBA00011738"/>
    </source>
</evidence>
<evidence type="ECO:0000256" key="19">
    <source>
        <dbReference type="ARBA" id="ARBA00042319"/>
    </source>
</evidence>
<evidence type="ECO:0000256" key="15">
    <source>
        <dbReference type="ARBA" id="ARBA00023098"/>
    </source>
</evidence>
<dbReference type="InterPro" id="IPR003140">
    <property type="entry name" value="PLipase/COase/thioEstase"/>
</dbReference>
<evidence type="ECO:0000256" key="2">
    <source>
        <dbReference type="ARBA" id="ARBA00004236"/>
    </source>
</evidence>
<evidence type="ECO:0000256" key="4">
    <source>
        <dbReference type="ARBA" id="ARBA00004496"/>
    </source>
</evidence>
<keyword evidence="15" id="KW-0443">Lipid metabolism</keyword>
<dbReference type="EC" id="3.1.2.22" evidence="7"/>
<evidence type="ECO:0000256" key="11">
    <source>
        <dbReference type="ARBA" id="ARBA00022801"/>
    </source>
</evidence>
<dbReference type="Pfam" id="PF02230">
    <property type="entry name" value="Abhydrolase_2"/>
    <property type="match status" value="2"/>
</dbReference>
<evidence type="ECO:0000256" key="9">
    <source>
        <dbReference type="ARBA" id="ARBA00022475"/>
    </source>
</evidence>
<comment type="subunit">
    <text evidence="6">Homodimer.</text>
</comment>
<dbReference type="SUPFAM" id="SSF53474">
    <property type="entry name" value="alpha/beta-Hydrolases"/>
    <property type="match status" value="1"/>
</dbReference>
<evidence type="ECO:0000256" key="17">
    <source>
        <dbReference type="ARBA" id="ARBA00023242"/>
    </source>
</evidence>
<dbReference type="Gene3D" id="3.40.50.1820">
    <property type="entry name" value="alpha/beta hydrolase"/>
    <property type="match status" value="2"/>
</dbReference>
<keyword evidence="16" id="KW-0472">Membrane</keyword>
<feature type="domain" description="Phospholipase/carboxylesterase/thioesterase" evidence="25">
    <location>
        <begin position="11"/>
        <end position="110"/>
    </location>
</feature>
<evidence type="ECO:0000256" key="23">
    <source>
        <dbReference type="ARBA" id="ARBA00048000"/>
    </source>
</evidence>
<dbReference type="GO" id="GO:0005783">
    <property type="term" value="C:endoplasmic reticulum"/>
    <property type="evidence" value="ECO:0007669"/>
    <property type="project" value="UniProtKB-SubCell"/>
</dbReference>
<comment type="catalytic activity">
    <reaction evidence="24">
        <text>1-hexadecanoyl-sn-glycero-3-phosphocholine + H2O = sn-glycerol 3-phosphocholine + hexadecanoate + H(+)</text>
        <dbReference type="Rhea" id="RHEA:40435"/>
        <dbReference type="ChEBI" id="CHEBI:7896"/>
        <dbReference type="ChEBI" id="CHEBI:15377"/>
        <dbReference type="ChEBI" id="CHEBI:15378"/>
        <dbReference type="ChEBI" id="CHEBI:16870"/>
        <dbReference type="ChEBI" id="CHEBI:72998"/>
    </reaction>
    <physiologicalReaction direction="left-to-right" evidence="24">
        <dbReference type="Rhea" id="RHEA:40436"/>
    </physiologicalReaction>
</comment>
<feature type="domain" description="Phospholipase/carboxylesterase/thioesterase" evidence="25">
    <location>
        <begin position="113"/>
        <end position="181"/>
    </location>
</feature>
<comment type="catalytic activity">
    <reaction evidence="23">
        <text>a 1-(9Z-octadecenoyl)-2-acyl-sn-glycero-3-phosphocholine + H2O = a 2-acyl-sn-glycero-3-phosphocholine + (9Z)-octadecenoate + H(+)</text>
        <dbReference type="Rhea" id="RHEA:41720"/>
        <dbReference type="ChEBI" id="CHEBI:15377"/>
        <dbReference type="ChEBI" id="CHEBI:15378"/>
        <dbReference type="ChEBI" id="CHEBI:30823"/>
        <dbReference type="ChEBI" id="CHEBI:57875"/>
        <dbReference type="ChEBI" id="CHEBI:78421"/>
    </reaction>
    <physiologicalReaction direction="left-to-right" evidence="23">
        <dbReference type="Rhea" id="RHEA:41721"/>
    </physiologicalReaction>
</comment>
<evidence type="ECO:0000256" key="21">
    <source>
        <dbReference type="ARBA" id="ARBA00045255"/>
    </source>
</evidence>
<dbReference type="GO" id="GO:0052689">
    <property type="term" value="F:carboxylic ester hydrolase activity"/>
    <property type="evidence" value="ECO:0007669"/>
    <property type="project" value="TreeGrafter"/>
</dbReference>
<evidence type="ECO:0000256" key="22">
    <source>
        <dbReference type="ARBA" id="ARBA00047337"/>
    </source>
</evidence>
<proteinExistence type="inferred from homology"/>
<evidence type="ECO:0000256" key="3">
    <source>
        <dbReference type="ARBA" id="ARBA00004240"/>
    </source>
</evidence>
<reference evidence="26" key="3">
    <citation type="submission" date="2025-09" db="UniProtKB">
        <authorList>
            <consortium name="Ensembl"/>
        </authorList>
    </citation>
    <scope>IDENTIFICATION</scope>
</reference>
<evidence type="ECO:0000256" key="8">
    <source>
        <dbReference type="ARBA" id="ARBA00014923"/>
    </source>
</evidence>
<keyword evidence="27" id="KW-1185">Reference proteome</keyword>
<evidence type="ECO:0000256" key="10">
    <source>
        <dbReference type="ARBA" id="ARBA00022490"/>
    </source>
</evidence>
<evidence type="ECO:0000259" key="25">
    <source>
        <dbReference type="Pfam" id="PF02230"/>
    </source>
</evidence>
<accession>A0A3P8WWT2</accession>